<name>A0A1R3T844_9HYPH</name>
<evidence type="ECO:0000256" key="5">
    <source>
        <dbReference type="ARBA" id="ARBA00022857"/>
    </source>
</evidence>
<evidence type="ECO:0000256" key="3">
    <source>
        <dbReference type="ARBA" id="ARBA00012856"/>
    </source>
</evidence>
<dbReference type="PIRSF" id="PIRSF000194">
    <property type="entry name" value="DHFR"/>
    <property type="match status" value="1"/>
</dbReference>
<dbReference type="RefSeq" id="WP_077117337.1">
    <property type="nucleotide sequence ID" value="NZ_FMUE01000001.1"/>
</dbReference>
<dbReference type="PRINTS" id="PR00070">
    <property type="entry name" value="DHFR"/>
</dbReference>
<dbReference type="GO" id="GO:0005829">
    <property type="term" value="C:cytosol"/>
    <property type="evidence" value="ECO:0007669"/>
    <property type="project" value="TreeGrafter"/>
</dbReference>
<gene>
    <name evidence="11" type="primary">dhfrIII</name>
    <name evidence="11" type="ORF">DSM25559_0317</name>
</gene>
<dbReference type="InterPro" id="IPR024072">
    <property type="entry name" value="DHFR-like_dom_sf"/>
</dbReference>
<evidence type="ECO:0000256" key="6">
    <source>
        <dbReference type="ARBA" id="ARBA00023002"/>
    </source>
</evidence>
<accession>A0A1R3T844</accession>
<dbReference type="InterPro" id="IPR017925">
    <property type="entry name" value="DHFR_CS"/>
</dbReference>
<comment type="pathway">
    <text evidence="1 8">Cofactor biosynthesis; tetrahydrofolate biosynthesis; 5,6,7,8-tetrahydrofolate from 7,8-dihydrofolate: step 1/1.</text>
</comment>
<dbReference type="GO" id="GO:0046452">
    <property type="term" value="P:dihydrofolate metabolic process"/>
    <property type="evidence" value="ECO:0007669"/>
    <property type="project" value="TreeGrafter"/>
</dbReference>
<dbReference type="SUPFAM" id="SSF53597">
    <property type="entry name" value="Dihydrofolate reductase-like"/>
    <property type="match status" value="1"/>
</dbReference>
<evidence type="ECO:0000313" key="11">
    <source>
        <dbReference type="EMBL" id="SCX03431.1"/>
    </source>
</evidence>
<evidence type="ECO:0000256" key="7">
    <source>
        <dbReference type="ARBA" id="ARBA00025067"/>
    </source>
</evidence>
<dbReference type="PROSITE" id="PS51330">
    <property type="entry name" value="DHFR_2"/>
    <property type="match status" value="1"/>
</dbReference>
<dbReference type="InterPro" id="IPR001796">
    <property type="entry name" value="DHFR_dom"/>
</dbReference>
<dbReference type="GO" id="GO:0004146">
    <property type="term" value="F:dihydrofolate reductase activity"/>
    <property type="evidence" value="ECO:0007669"/>
    <property type="project" value="UniProtKB-EC"/>
</dbReference>
<dbReference type="CDD" id="cd00209">
    <property type="entry name" value="DHFR"/>
    <property type="match status" value="1"/>
</dbReference>
<keyword evidence="4 8" id="KW-0554">One-carbon metabolism</keyword>
<dbReference type="Pfam" id="PF00186">
    <property type="entry name" value="DHFR_1"/>
    <property type="match status" value="1"/>
</dbReference>
<protein>
    <recommendedName>
        <fullName evidence="3 8">Dihydrofolate reductase</fullName>
        <ecNumber evidence="3 8">1.5.1.3</ecNumber>
    </recommendedName>
</protein>
<dbReference type="FunFam" id="3.40.430.10:FF:000001">
    <property type="entry name" value="Dihydrofolate reductase"/>
    <property type="match status" value="1"/>
</dbReference>
<evidence type="ECO:0000313" key="12">
    <source>
        <dbReference type="Proteomes" id="UP000187891"/>
    </source>
</evidence>
<keyword evidence="5 8" id="KW-0521">NADP</keyword>
<keyword evidence="6 8" id="KW-0560">Oxidoreductase</keyword>
<evidence type="ECO:0000259" key="10">
    <source>
        <dbReference type="PROSITE" id="PS51330"/>
    </source>
</evidence>
<dbReference type="EC" id="1.5.1.3" evidence="3 8"/>
<dbReference type="GO" id="GO:0070401">
    <property type="term" value="F:NADP+ binding"/>
    <property type="evidence" value="ECO:0007669"/>
    <property type="project" value="UniProtKB-ARBA"/>
</dbReference>
<evidence type="ECO:0000256" key="8">
    <source>
        <dbReference type="PIRNR" id="PIRNR000194"/>
    </source>
</evidence>
<comment type="similarity">
    <text evidence="2 8 9">Belongs to the dihydrofolate reductase family.</text>
</comment>
<proteinExistence type="inferred from homology"/>
<evidence type="ECO:0000256" key="1">
    <source>
        <dbReference type="ARBA" id="ARBA00004903"/>
    </source>
</evidence>
<feature type="domain" description="DHFR" evidence="10">
    <location>
        <begin position="5"/>
        <end position="170"/>
    </location>
</feature>
<dbReference type="UniPathway" id="UPA00077">
    <property type="reaction ID" value="UER00158"/>
</dbReference>
<sequence length="175" mass="19396">MTQPRITLIAAVSENGVIGRDLDMPWKLSTDLKRFKALTMGKPMIMGRKTFLSVGERPLPGRPHIIISRDPDYHPQGVDVVSSLEDALSLAKEKAQALGVDEIFVAGGGEIYRQALPFADQLSVTHVEVSLEGDTFFPAIDPTLFEKIDETAAPAGDRDNYPVRFVTYRRYHAVQ</sequence>
<dbReference type="Gene3D" id="3.40.430.10">
    <property type="entry name" value="Dihydrofolate Reductase, subunit A"/>
    <property type="match status" value="1"/>
</dbReference>
<comment type="function">
    <text evidence="7 8">Key enzyme in folate metabolism. Catalyzes an essential reaction for de novo glycine and purine synthesis, and for DNA precursor synthesis.</text>
</comment>
<comment type="catalytic activity">
    <reaction evidence="8">
        <text>(6S)-5,6,7,8-tetrahydrofolate + NADP(+) = 7,8-dihydrofolate + NADPH + H(+)</text>
        <dbReference type="Rhea" id="RHEA:15009"/>
        <dbReference type="ChEBI" id="CHEBI:15378"/>
        <dbReference type="ChEBI" id="CHEBI:57451"/>
        <dbReference type="ChEBI" id="CHEBI:57453"/>
        <dbReference type="ChEBI" id="CHEBI:57783"/>
        <dbReference type="ChEBI" id="CHEBI:58349"/>
        <dbReference type="EC" id="1.5.1.3"/>
    </reaction>
</comment>
<organism evidence="11 12">
    <name type="scientific">Agrobacterium rosae</name>
    <dbReference type="NCBI Taxonomy" id="1972867"/>
    <lineage>
        <taxon>Bacteria</taxon>
        <taxon>Pseudomonadati</taxon>
        <taxon>Pseudomonadota</taxon>
        <taxon>Alphaproteobacteria</taxon>
        <taxon>Hyphomicrobiales</taxon>
        <taxon>Rhizobiaceae</taxon>
        <taxon>Rhizobium/Agrobacterium group</taxon>
        <taxon>Agrobacterium</taxon>
    </lineage>
</organism>
<evidence type="ECO:0000256" key="4">
    <source>
        <dbReference type="ARBA" id="ARBA00022563"/>
    </source>
</evidence>
<dbReference type="GO" id="GO:0046655">
    <property type="term" value="P:folic acid metabolic process"/>
    <property type="evidence" value="ECO:0007669"/>
    <property type="project" value="TreeGrafter"/>
</dbReference>
<dbReference type="PROSITE" id="PS00075">
    <property type="entry name" value="DHFR_1"/>
    <property type="match status" value="1"/>
</dbReference>
<dbReference type="PANTHER" id="PTHR48069">
    <property type="entry name" value="DIHYDROFOLATE REDUCTASE"/>
    <property type="match status" value="1"/>
</dbReference>
<dbReference type="InterPro" id="IPR012259">
    <property type="entry name" value="DHFR"/>
</dbReference>
<dbReference type="EMBL" id="FMUE01000001">
    <property type="protein sequence ID" value="SCX03431.1"/>
    <property type="molecule type" value="Genomic_DNA"/>
</dbReference>
<dbReference type="GO" id="GO:0006730">
    <property type="term" value="P:one-carbon metabolic process"/>
    <property type="evidence" value="ECO:0007669"/>
    <property type="project" value="UniProtKB-KW"/>
</dbReference>
<dbReference type="STRING" id="1907666.DSM25559_0317"/>
<evidence type="ECO:0000256" key="2">
    <source>
        <dbReference type="ARBA" id="ARBA00009539"/>
    </source>
</evidence>
<dbReference type="GO" id="GO:0046654">
    <property type="term" value="P:tetrahydrofolate biosynthetic process"/>
    <property type="evidence" value="ECO:0007669"/>
    <property type="project" value="UniProtKB-UniPathway"/>
</dbReference>
<dbReference type="AlphaFoldDB" id="A0A1R3T844"/>
<reference evidence="12" key="1">
    <citation type="submission" date="2016-10" db="EMBL/GenBank/DDBJ databases">
        <authorList>
            <person name="Wibberg D."/>
        </authorList>
    </citation>
    <scope>NUCLEOTIDE SEQUENCE [LARGE SCALE GENOMIC DNA]</scope>
</reference>
<evidence type="ECO:0000256" key="9">
    <source>
        <dbReference type="RuleBase" id="RU004474"/>
    </source>
</evidence>
<dbReference type="PANTHER" id="PTHR48069:SF3">
    <property type="entry name" value="DIHYDROFOLATE REDUCTASE"/>
    <property type="match status" value="1"/>
</dbReference>
<dbReference type="Proteomes" id="UP000187891">
    <property type="component" value="Unassembled WGS sequence"/>
</dbReference>